<dbReference type="WBParaSite" id="JU765_v2.g3815.t1">
    <property type="protein sequence ID" value="JU765_v2.g3815.t1"/>
    <property type="gene ID" value="JU765_v2.g3815"/>
</dbReference>
<name>A0AC34R5Z7_9BILA</name>
<reference evidence="2" key="1">
    <citation type="submission" date="2022-11" db="UniProtKB">
        <authorList>
            <consortium name="WormBaseParasite"/>
        </authorList>
    </citation>
    <scope>IDENTIFICATION</scope>
</reference>
<dbReference type="Proteomes" id="UP000887576">
    <property type="component" value="Unplaced"/>
</dbReference>
<evidence type="ECO:0000313" key="1">
    <source>
        <dbReference type="Proteomes" id="UP000887576"/>
    </source>
</evidence>
<proteinExistence type="predicted"/>
<evidence type="ECO:0000313" key="2">
    <source>
        <dbReference type="WBParaSite" id="JU765_v2.g3815.t1"/>
    </source>
</evidence>
<sequence>MDSFNFLNLPSDVHKDVFTLSRTSDYLSEKVQRVHPKRIINIAVVDSSSTNVSFLLDEKEFVFDYSNESATDLGRLLSFIQFRTLRIDTELFEPRNVEFFKKFENSWISSVKNVEKLRILSIKDYEEDFLEFLSLMNNLEELKIYSFIEQNELCHQILAKMKNVKNLTMTGPMDDDFLKLLASKTSQEKPLDTCTIRTVFSFFTSDAQEKFKQDVYCVENDEIQFYNELYGTTLIVSSPYYH</sequence>
<organism evidence="1 2">
    <name type="scientific">Panagrolaimus sp. JU765</name>
    <dbReference type="NCBI Taxonomy" id="591449"/>
    <lineage>
        <taxon>Eukaryota</taxon>
        <taxon>Metazoa</taxon>
        <taxon>Ecdysozoa</taxon>
        <taxon>Nematoda</taxon>
        <taxon>Chromadorea</taxon>
        <taxon>Rhabditida</taxon>
        <taxon>Tylenchina</taxon>
        <taxon>Panagrolaimomorpha</taxon>
        <taxon>Panagrolaimoidea</taxon>
        <taxon>Panagrolaimidae</taxon>
        <taxon>Panagrolaimus</taxon>
    </lineage>
</organism>
<accession>A0AC34R5Z7</accession>
<protein>
    <submittedName>
        <fullName evidence="2">F-box domain-containing protein</fullName>
    </submittedName>
</protein>